<dbReference type="SMART" id="SM00228">
    <property type="entry name" value="PDZ"/>
    <property type="match status" value="1"/>
</dbReference>
<evidence type="ECO:0000313" key="3">
    <source>
        <dbReference type="Proteomes" id="UP000256478"/>
    </source>
</evidence>
<dbReference type="EMBL" id="QUOU01000001">
    <property type="protein sequence ID" value="REL27100.1"/>
    <property type="molecule type" value="Genomic_DNA"/>
</dbReference>
<dbReference type="AlphaFoldDB" id="A0A3E0TRW0"/>
<feature type="domain" description="PDZ" evidence="1">
    <location>
        <begin position="31"/>
        <end position="110"/>
    </location>
</feature>
<dbReference type="Pfam" id="PF00595">
    <property type="entry name" value="PDZ"/>
    <property type="match status" value="1"/>
</dbReference>
<dbReference type="Gene3D" id="2.30.42.10">
    <property type="match status" value="1"/>
</dbReference>
<comment type="caution">
    <text evidence="2">The sequence shown here is derived from an EMBL/GenBank/DDBJ whole genome shotgun (WGS) entry which is preliminary data.</text>
</comment>
<protein>
    <recommendedName>
        <fullName evidence="1">PDZ domain-containing protein</fullName>
    </recommendedName>
</protein>
<dbReference type="InterPro" id="IPR001478">
    <property type="entry name" value="PDZ"/>
</dbReference>
<organism evidence="2 3">
    <name type="scientific">Thalassotalea euphylliae</name>
    <dbReference type="NCBI Taxonomy" id="1655234"/>
    <lineage>
        <taxon>Bacteria</taxon>
        <taxon>Pseudomonadati</taxon>
        <taxon>Pseudomonadota</taxon>
        <taxon>Gammaproteobacteria</taxon>
        <taxon>Alteromonadales</taxon>
        <taxon>Colwelliaceae</taxon>
        <taxon>Thalassotalea</taxon>
    </lineage>
</organism>
<reference evidence="2 3" key="1">
    <citation type="submission" date="2018-08" db="EMBL/GenBank/DDBJ databases">
        <title>Thalassotalea euphylliae genome.</title>
        <authorList>
            <person name="Summers S."/>
            <person name="Rice S.A."/>
            <person name="Freckelton M.L."/>
            <person name="Nedved B.T."/>
            <person name="Hadfield M.G."/>
        </authorList>
    </citation>
    <scope>NUCLEOTIDE SEQUENCE [LARGE SCALE GENOMIC DNA]</scope>
    <source>
        <strain evidence="2 3">H1</strain>
    </source>
</reference>
<gene>
    <name evidence="2" type="ORF">DXX93_11340</name>
</gene>
<dbReference type="InterPro" id="IPR036034">
    <property type="entry name" value="PDZ_sf"/>
</dbReference>
<accession>A0A3E0TRW0</accession>
<dbReference type="SUPFAM" id="SSF50156">
    <property type="entry name" value="PDZ domain-like"/>
    <property type="match status" value="1"/>
</dbReference>
<proteinExistence type="predicted"/>
<name>A0A3E0TRW0_9GAMM</name>
<evidence type="ECO:0000259" key="1">
    <source>
        <dbReference type="SMART" id="SM00228"/>
    </source>
</evidence>
<evidence type="ECO:0000313" key="2">
    <source>
        <dbReference type="EMBL" id="REL27100.1"/>
    </source>
</evidence>
<dbReference type="Proteomes" id="UP000256478">
    <property type="component" value="Unassembled WGS sequence"/>
</dbReference>
<sequence length="125" mass="13591">MHARKKMRHIKLIITLILLPIVHTSFASERIKMGVTWSYSASGFFDPKVNELVAKEIVANSPADKAGLKVGDKVKSIEGCQIPGCPATKAKSYLTSKSLNQLKLMVETQQGTAKTVIVSLALHST</sequence>